<evidence type="ECO:0000313" key="4">
    <source>
        <dbReference type="EMBL" id="PNF43375.1"/>
    </source>
</evidence>
<dbReference type="FunCoup" id="A0A2J7RRD4">
    <property type="interactions" value="1632"/>
</dbReference>
<accession>A0A2J7RRD4</accession>
<protein>
    <recommendedName>
        <fullName evidence="3">G domain-containing protein</fullName>
    </recommendedName>
</protein>
<dbReference type="STRING" id="105785.A0A2J7RRD4"/>
<dbReference type="AlphaFoldDB" id="A0A2J7RRD4"/>
<keyword evidence="1" id="KW-0547">Nucleotide-binding</keyword>
<dbReference type="InterPro" id="IPR030388">
    <property type="entry name" value="G_ERA_dom"/>
</dbReference>
<keyword evidence="5" id="KW-1185">Reference proteome</keyword>
<dbReference type="InterPro" id="IPR009019">
    <property type="entry name" value="KH_sf_prok-type"/>
</dbReference>
<dbReference type="PRINTS" id="PR00326">
    <property type="entry name" value="GTP1OBG"/>
</dbReference>
<dbReference type="GO" id="GO:0043024">
    <property type="term" value="F:ribosomal small subunit binding"/>
    <property type="evidence" value="ECO:0007669"/>
    <property type="project" value="TreeGrafter"/>
</dbReference>
<comment type="caution">
    <text evidence="4">The sequence shown here is derived from an EMBL/GenBank/DDBJ whole genome shotgun (WGS) entry which is preliminary data.</text>
</comment>
<sequence length="431" mass="48555">MTHSLLTCMIPVLNISKKVLLPSSGRLRNSTLLWKTVEVRFLRGVAENSADTNAGSLPFSRLESSVSQNENYETRLLKIAIIGVPNAGKSTVINQLVGRKVCSISRKVHTTRCNARAIGIEGNTQLVFLDTPGLVNADESHRHHLEHSFHCDSEIAMLEADVIGVVHDVSNPWTRDRLDPKVLRLLYLYPRKHSFLILNKIDALKTKRKLLDVVRLLTNNSLAGQSKTSEREPLSAINYPECIEQQQAHKSHDHQVKDDMSSSILSELQVQRKVANERGWPNFKEIFMVSALLGDGMNDIKDYLLHISESSPWLYPESKFTDQPSETIVVNTVRSKLLDHLPQEIPYNLNTLIEYFDVGKEGSISAVVLVECPTLRLQQLVVGSGGLRVRTIAREAEQELQSTFRQPVRLKVAVTNKSQKLTTLYKKERLS</sequence>
<dbReference type="Proteomes" id="UP000235965">
    <property type="component" value="Unassembled WGS sequence"/>
</dbReference>
<organism evidence="4 5">
    <name type="scientific">Cryptotermes secundus</name>
    <dbReference type="NCBI Taxonomy" id="105785"/>
    <lineage>
        <taxon>Eukaryota</taxon>
        <taxon>Metazoa</taxon>
        <taxon>Ecdysozoa</taxon>
        <taxon>Arthropoda</taxon>
        <taxon>Hexapoda</taxon>
        <taxon>Insecta</taxon>
        <taxon>Pterygota</taxon>
        <taxon>Neoptera</taxon>
        <taxon>Polyneoptera</taxon>
        <taxon>Dictyoptera</taxon>
        <taxon>Blattodea</taxon>
        <taxon>Blattoidea</taxon>
        <taxon>Termitoidae</taxon>
        <taxon>Kalotermitidae</taxon>
        <taxon>Cryptotermitinae</taxon>
        <taxon>Cryptotermes</taxon>
    </lineage>
</organism>
<dbReference type="SUPFAM" id="SSF52540">
    <property type="entry name" value="P-loop containing nucleoside triphosphate hydrolases"/>
    <property type="match status" value="1"/>
</dbReference>
<dbReference type="PANTHER" id="PTHR42698:SF1">
    <property type="entry name" value="GTPASE ERA, MITOCHONDRIAL"/>
    <property type="match status" value="1"/>
</dbReference>
<dbReference type="Pfam" id="PF01926">
    <property type="entry name" value="MMR_HSR1"/>
    <property type="match status" value="1"/>
</dbReference>
<dbReference type="HAMAP" id="MF_00367">
    <property type="entry name" value="GTPase_Era"/>
    <property type="match status" value="1"/>
</dbReference>
<dbReference type="InParanoid" id="A0A2J7RRD4"/>
<evidence type="ECO:0000313" key="5">
    <source>
        <dbReference type="Proteomes" id="UP000235965"/>
    </source>
</evidence>
<dbReference type="GO" id="GO:0000028">
    <property type="term" value="P:ribosomal small subunit assembly"/>
    <property type="evidence" value="ECO:0007669"/>
    <property type="project" value="TreeGrafter"/>
</dbReference>
<dbReference type="OrthoDB" id="8954335at2759"/>
<dbReference type="InterPro" id="IPR015946">
    <property type="entry name" value="KH_dom-like_a/b"/>
</dbReference>
<dbReference type="PANTHER" id="PTHR42698">
    <property type="entry name" value="GTPASE ERA"/>
    <property type="match status" value="1"/>
</dbReference>
<dbReference type="GO" id="GO:0005525">
    <property type="term" value="F:GTP binding"/>
    <property type="evidence" value="ECO:0007669"/>
    <property type="project" value="UniProtKB-KW"/>
</dbReference>
<gene>
    <name evidence="4" type="ORF">B7P43_G13921</name>
</gene>
<reference evidence="4 5" key="1">
    <citation type="submission" date="2017-12" db="EMBL/GenBank/DDBJ databases">
        <title>Hemimetabolous genomes reveal molecular basis of termite eusociality.</title>
        <authorList>
            <person name="Harrison M.C."/>
            <person name="Jongepier E."/>
            <person name="Robertson H.M."/>
            <person name="Arning N."/>
            <person name="Bitard-Feildel T."/>
            <person name="Chao H."/>
            <person name="Childers C.P."/>
            <person name="Dinh H."/>
            <person name="Doddapaneni H."/>
            <person name="Dugan S."/>
            <person name="Gowin J."/>
            <person name="Greiner C."/>
            <person name="Han Y."/>
            <person name="Hu H."/>
            <person name="Hughes D.S.T."/>
            <person name="Huylmans A.-K."/>
            <person name="Kemena C."/>
            <person name="Kremer L.P.M."/>
            <person name="Lee S.L."/>
            <person name="Lopez-Ezquerra A."/>
            <person name="Mallet L."/>
            <person name="Monroy-Kuhn J.M."/>
            <person name="Moser A."/>
            <person name="Murali S.C."/>
            <person name="Muzny D.M."/>
            <person name="Otani S."/>
            <person name="Piulachs M.-D."/>
            <person name="Poelchau M."/>
            <person name="Qu J."/>
            <person name="Schaub F."/>
            <person name="Wada-Katsumata A."/>
            <person name="Worley K.C."/>
            <person name="Xie Q."/>
            <person name="Ylla G."/>
            <person name="Poulsen M."/>
            <person name="Gibbs R.A."/>
            <person name="Schal C."/>
            <person name="Richards S."/>
            <person name="Belles X."/>
            <person name="Korb J."/>
            <person name="Bornberg-Bauer E."/>
        </authorList>
    </citation>
    <scope>NUCLEOTIDE SEQUENCE [LARGE SCALE GENOMIC DNA]</scope>
    <source>
        <tissue evidence="4">Whole body</tissue>
    </source>
</reference>
<dbReference type="InterPro" id="IPR006073">
    <property type="entry name" value="GTP-bd"/>
</dbReference>
<dbReference type="GO" id="GO:0019843">
    <property type="term" value="F:rRNA binding"/>
    <property type="evidence" value="ECO:0007669"/>
    <property type="project" value="TreeGrafter"/>
</dbReference>
<evidence type="ECO:0000259" key="3">
    <source>
        <dbReference type="Pfam" id="PF01926"/>
    </source>
</evidence>
<keyword evidence="2" id="KW-0342">GTP-binding</keyword>
<dbReference type="EMBL" id="NEVH01000610">
    <property type="protein sequence ID" value="PNF43375.1"/>
    <property type="molecule type" value="Genomic_DNA"/>
</dbReference>
<evidence type="ECO:0000256" key="1">
    <source>
        <dbReference type="ARBA" id="ARBA00022741"/>
    </source>
</evidence>
<dbReference type="CDD" id="cd22534">
    <property type="entry name" value="KH-II_Era"/>
    <property type="match status" value="1"/>
</dbReference>
<name>A0A2J7RRD4_9NEOP</name>
<dbReference type="InterPro" id="IPR005662">
    <property type="entry name" value="GTPase_Era-like"/>
</dbReference>
<dbReference type="InterPro" id="IPR027417">
    <property type="entry name" value="P-loop_NTPase"/>
</dbReference>
<feature type="domain" description="G" evidence="3">
    <location>
        <begin position="78"/>
        <end position="200"/>
    </location>
</feature>
<dbReference type="CDD" id="cd04163">
    <property type="entry name" value="Era"/>
    <property type="match status" value="1"/>
</dbReference>
<proteinExistence type="inferred from homology"/>
<dbReference type="Gene3D" id="3.40.50.300">
    <property type="entry name" value="P-loop containing nucleotide triphosphate hydrolases"/>
    <property type="match status" value="1"/>
</dbReference>
<evidence type="ECO:0000256" key="2">
    <source>
        <dbReference type="ARBA" id="ARBA00023134"/>
    </source>
</evidence>
<dbReference type="Gene3D" id="3.30.300.20">
    <property type="match status" value="1"/>
</dbReference>
<dbReference type="GO" id="GO:0005759">
    <property type="term" value="C:mitochondrial matrix"/>
    <property type="evidence" value="ECO:0007669"/>
    <property type="project" value="TreeGrafter"/>
</dbReference>
<dbReference type="SUPFAM" id="SSF54814">
    <property type="entry name" value="Prokaryotic type KH domain (KH-domain type II)"/>
    <property type="match status" value="1"/>
</dbReference>